<gene>
    <name evidence="2" type="ORF">AK830_g6693</name>
</gene>
<dbReference type="Gene3D" id="3.40.50.1820">
    <property type="entry name" value="alpha/beta hydrolase"/>
    <property type="match status" value="1"/>
</dbReference>
<dbReference type="OrthoDB" id="442243at2759"/>
<feature type="region of interest" description="Disordered" evidence="1">
    <location>
        <begin position="458"/>
        <end position="477"/>
    </location>
</feature>
<reference evidence="2 3" key="1">
    <citation type="submission" date="2015-09" db="EMBL/GenBank/DDBJ databases">
        <title>Draft genome of a European isolate of the apple canker pathogen Neonectria ditissima.</title>
        <authorList>
            <person name="Gomez-Cortecero A."/>
            <person name="Harrison R.J."/>
            <person name="Armitage A.D."/>
        </authorList>
    </citation>
    <scope>NUCLEOTIDE SEQUENCE [LARGE SCALE GENOMIC DNA]</scope>
    <source>
        <strain evidence="2 3">R09/05</strain>
    </source>
</reference>
<feature type="compositionally biased region" description="Basic and acidic residues" evidence="1">
    <location>
        <begin position="542"/>
        <end position="565"/>
    </location>
</feature>
<sequence length="584" mass="63744">MPRTLLLCFIHGFKGTDNTFYDFPFHLKKAVAQQLLDDRVESVIYPQYETKGELSEASEALLAWLKERVMEIRKKHSKNPWPPNDRDVGVVLVAHSMGGFVAADTLFLSLNNKAASTSEGDESAIFPPIQGILTFDTPYNGLARSMFVYGAFSNYQKVNTVFNVMTALSAAAPAAVARLGARSTAASAASTVPTSRSPQWKVWQLVAVKTGTVGAIAAGGVAAYTNREAIIKGMKSVKNINKESIVEGYRQSMETLGQGLAYINRGNVGKSFAWLSDHFTFVGALMRQKELNRRLERMGALKGVGIHDFYISLGENGYWSGGYFVPERTFCAVPEESHPTHQMFTRRVLPKVDDEIQAHLSMFRPEKHAGYEEMTEQSAELVKEWFLSEEPIFDDPKFQETPADEAGEGTTVKEILEKEPKDVEKIEATADDEKKAGNELPDESPIDIAAAASLVPLPSDEGDLLGEASTDDTDNPEKRNYLNHLFRVAQQAGGTGLTGVKGWLPSKMPQMPQMPAVPSMPGIPASVSSLGQVSMPSVNIFSKKEAQDDAKGEDVKSEGDKKEAEQPVPGAEVTGESEKGEKAA</sequence>
<dbReference type="SUPFAM" id="SSF53474">
    <property type="entry name" value="alpha/beta-Hydrolases"/>
    <property type="match status" value="1"/>
</dbReference>
<accession>A0A0P7BI35</accession>
<comment type="caution">
    <text evidence="2">The sequence shown here is derived from an EMBL/GenBank/DDBJ whole genome shotgun (WGS) entry which is preliminary data.</text>
</comment>
<evidence type="ECO:0000313" key="2">
    <source>
        <dbReference type="EMBL" id="KPM39873.1"/>
    </source>
</evidence>
<dbReference type="STRING" id="78410.A0A0P7BI35"/>
<protein>
    <recommendedName>
        <fullName evidence="4">DUF676 domain-containing protein</fullName>
    </recommendedName>
</protein>
<dbReference type="InterPro" id="IPR029058">
    <property type="entry name" value="AB_hydrolase_fold"/>
</dbReference>
<organism evidence="2 3">
    <name type="scientific">Neonectria ditissima</name>
    <dbReference type="NCBI Taxonomy" id="78410"/>
    <lineage>
        <taxon>Eukaryota</taxon>
        <taxon>Fungi</taxon>
        <taxon>Dikarya</taxon>
        <taxon>Ascomycota</taxon>
        <taxon>Pezizomycotina</taxon>
        <taxon>Sordariomycetes</taxon>
        <taxon>Hypocreomycetidae</taxon>
        <taxon>Hypocreales</taxon>
        <taxon>Nectriaceae</taxon>
        <taxon>Neonectria</taxon>
    </lineage>
</organism>
<evidence type="ECO:0008006" key="4">
    <source>
        <dbReference type="Google" id="ProtNLM"/>
    </source>
</evidence>
<feature type="compositionally biased region" description="Acidic residues" evidence="1">
    <location>
        <begin position="460"/>
        <end position="474"/>
    </location>
</feature>
<feature type="region of interest" description="Disordered" evidence="1">
    <location>
        <begin position="538"/>
        <end position="584"/>
    </location>
</feature>
<dbReference type="Proteomes" id="UP000050424">
    <property type="component" value="Unassembled WGS sequence"/>
</dbReference>
<dbReference type="EMBL" id="LKCW01000096">
    <property type="protein sequence ID" value="KPM39873.1"/>
    <property type="molecule type" value="Genomic_DNA"/>
</dbReference>
<keyword evidence="3" id="KW-1185">Reference proteome</keyword>
<evidence type="ECO:0000313" key="3">
    <source>
        <dbReference type="Proteomes" id="UP000050424"/>
    </source>
</evidence>
<dbReference type="PANTHER" id="PTHR47842:SF2">
    <property type="entry name" value="DUF676 DOMAIN-CONTAINING PROTEIN"/>
    <property type="match status" value="1"/>
</dbReference>
<evidence type="ECO:0000256" key="1">
    <source>
        <dbReference type="SAM" id="MobiDB-lite"/>
    </source>
</evidence>
<proteinExistence type="predicted"/>
<dbReference type="PANTHER" id="PTHR47842">
    <property type="entry name" value="EXPRESSED PROTEIN"/>
    <property type="match status" value="1"/>
</dbReference>
<dbReference type="AlphaFoldDB" id="A0A0P7BI35"/>
<name>A0A0P7BI35_9HYPO</name>